<proteinExistence type="predicted"/>
<dbReference type="AlphaFoldDB" id="A0A2A3LB54"/>
<protein>
    <submittedName>
        <fullName evidence="1">Uncharacterized protein</fullName>
    </submittedName>
</protein>
<dbReference type="EMBL" id="LBGZ01000050">
    <property type="protein sequence ID" value="PBJ37472.1"/>
    <property type="molecule type" value="Genomic_DNA"/>
</dbReference>
<name>A0A2A3LB54_MYCAV</name>
<organism evidence="1 2">
    <name type="scientific">Mycobacterium avium subsp. hominissuis</name>
    <dbReference type="NCBI Taxonomy" id="439334"/>
    <lineage>
        <taxon>Bacteria</taxon>
        <taxon>Bacillati</taxon>
        <taxon>Actinomycetota</taxon>
        <taxon>Actinomycetes</taxon>
        <taxon>Mycobacteriales</taxon>
        <taxon>Mycobacteriaceae</taxon>
        <taxon>Mycobacterium</taxon>
        <taxon>Mycobacterium avium complex (MAC)</taxon>
    </lineage>
</organism>
<comment type="caution">
    <text evidence="1">The sequence shown here is derived from an EMBL/GenBank/DDBJ whole genome shotgun (WGS) entry which is preliminary data.</text>
</comment>
<gene>
    <name evidence="1" type="ORF">XV03_06305</name>
</gene>
<dbReference type="Proteomes" id="UP000218842">
    <property type="component" value="Unassembled WGS sequence"/>
</dbReference>
<evidence type="ECO:0000313" key="1">
    <source>
        <dbReference type="EMBL" id="PBJ37472.1"/>
    </source>
</evidence>
<accession>A0A2A3LB54</accession>
<reference evidence="1 2" key="1">
    <citation type="journal article" date="2017" name="Genome Biol. Evol.">
        <title>Population Structure and Local Adaptation of MAC Lung Disease Agent Mycobacterium avium subsp. hominissuis.</title>
        <authorList>
            <person name="Yano H."/>
            <person name="Iwamoto T."/>
            <person name="Nishiuchi Y."/>
            <person name="Nakajima C."/>
            <person name="Starkova D.A."/>
            <person name="Mokrousov I."/>
            <person name="Narvskaya O."/>
            <person name="Yoshida S."/>
            <person name="Arikawa K."/>
            <person name="Nakanishi N."/>
            <person name="Osaki K."/>
            <person name="Nakagawa I."/>
            <person name="Ato M."/>
            <person name="Suzuki Y."/>
            <person name="Maruyama F."/>
        </authorList>
    </citation>
    <scope>NUCLEOTIDE SEQUENCE [LARGE SCALE GENOMIC DNA]</scope>
    <source>
        <strain evidence="1 2">OCU466</strain>
    </source>
</reference>
<evidence type="ECO:0000313" key="2">
    <source>
        <dbReference type="Proteomes" id="UP000218842"/>
    </source>
</evidence>
<sequence>MSVKNVGRKVSKMPSFYVELNFDDGRGQFNDDMLAHLDDVAEALADLTGVDGDVGADVAAGRVDLCITVTADNPPDALLKAFTAARTAIHTAGGHTGTWDGWLENMLEEAQYRSSVTPAAAVDCTA</sequence>